<gene>
    <name evidence="2" type="ORF">SAMN05660337_0466</name>
</gene>
<dbReference type="AlphaFoldDB" id="A0A1G9BYD2"/>
<evidence type="ECO:0000256" key="1">
    <source>
        <dbReference type="SAM" id="Coils"/>
    </source>
</evidence>
<accession>A0A1G9BYD2</accession>
<dbReference type="Proteomes" id="UP000199053">
    <property type="component" value="Unassembled WGS sequence"/>
</dbReference>
<dbReference type="STRING" id="246191.SAMN05660337_0466"/>
<organism evidence="2 3">
    <name type="scientific">Maridesulfovibrio ferrireducens</name>
    <dbReference type="NCBI Taxonomy" id="246191"/>
    <lineage>
        <taxon>Bacteria</taxon>
        <taxon>Pseudomonadati</taxon>
        <taxon>Thermodesulfobacteriota</taxon>
        <taxon>Desulfovibrionia</taxon>
        <taxon>Desulfovibrionales</taxon>
        <taxon>Desulfovibrionaceae</taxon>
        <taxon>Maridesulfovibrio</taxon>
    </lineage>
</organism>
<dbReference type="RefSeq" id="WP_092157844.1">
    <property type="nucleotide sequence ID" value="NZ_FNGA01000001.1"/>
</dbReference>
<proteinExistence type="predicted"/>
<protein>
    <submittedName>
        <fullName evidence="2">Uncharacterized protein</fullName>
    </submittedName>
</protein>
<feature type="coiled-coil region" evidence="1">
    <location>
        <begin position="9"/>
        <end position="50"/>
    </location>
</feature>
<name>A0A1G9BYD2_9BACT</name>
<evidence type="ECO:0000313" key="3">
    <source>
        <dbReference type="Proteomes" id="UP000199053"/>
    </source>
</evidence>
<reference evidence="3" key="1">
    <citation type="submission" date="2016-10" db="EMBL/GenBank/DDBJ databases">
        <authorList>
            <person name="Varghese N."/>
            <person name="Submissions S."/>
        </authorList>
    </citation>
    <scope>NUCLEOTIDE SEQUENCE [LARGE SCALE GENOMIC DNA]</scope>
    <source>
        <strain evidence="3">DSM 16995</strain>
    </source>
</reference>
<keyword evidence="1" id="KW-0175">Coiled coil</keyword>
<dbReference type="OrthoDB" id="5460431at2"/>
<keyword evidence="3" id="KW-1185">Reference proteome</keyword>
<evidence type="ECO:0000313" key="2">
    <source>
        <dbReference type="EMBL" id="SDK44417.1"/>
    </source>
</evidence>
<sequence>MAIGNAANDNGLEQELNLLKQQYERLREDKVRTEQNLDNIGRQLTELEEQAAQQYGTSDPEKLSRMLEEKRAENSRLVAEYRTHINSIVDGLQKLENGGGK</sequence>
<dbReference type="EMBL" id="FNGA01000001">
    <property type="protein sequence ID" value="SDK44417.1"/>
    <property type="molecule type" value="Genomic_DNA"/>
</dbReference>